<organism evidence="1 2">
    <name type="scientific">Mycena alexandri</name>
    <dbReference type="NCBI Taxonomy" id="1745969"/>
    <lineage>
        <taxon>Eukaryota</taxon>
        <taxon>Fungi</taxon>
        <taxon>Dikarya</taxon>
        <taxon>Basidiomycota</taxon>
        <taxon>Agaricomycotina</taxon>
        <taxon>Agaricomycetes</taxon>
        <taxon>Agaricomycetidae</taxon>
        <taxon>Agaricales</taxon>
        <taxon>Marasmiineae</taxon>
        <taxon>Mycenaceae</taxon>
        <taxon>Mycena</taxon>
    </lineage>
</organism>
<accession>A0AAD6SQ75</accession>
<evidence type="ECO:0000313" key="1">
    <source>
        <dbReference type="EMBL" id="KAJ7030543.1"/>
    </source>
</evidence>
<dbReference type="EMBL" id="JARJCM010000090">
    <property type="protein sequence ID" value="KAJ7030543.1"/>
    <property type="molecule type" value="Genomic_DNA"/>
</dbReference>
<evidence type="ECO:0000313" key="2">
    <source>
        <dbReference type="Proteomes" id="UP001218188"/>
    </source>
</evidence>
<dbReference type="Proteomes" id="UP001218188">
    <property type="component" value="Unassembled WGS sequence"/>
</dbReference>
<gene>
    <name evidence="1" type="ORF">C8F04DRAFT_961451</name>
</gene>
<dbReference type="AlphaFoldDB" id="A0AAD6SQ75"/>
<proteinExistence type="predicted"/>
<keyword evidence="2" id="KW-1185">Reference proteome</keyword>
<name>A0AAD6SQ75_9AGAR</name>
<reference evidence="1" key="1">
    <citation type="submission" date="2023-03" db="EMBL/GenBank/DDBJ databases">
        <title>Massive genome expansion in bonnet fungi (Mycena s.s.) driven by repeated elements and novel gene families across ecological guilds.</title>
        <authorList>
            <consortium name="Lawrence Berkeley National Laboratory"/>
            <person name="Harder C.B."/>
            <person name="Miyauchi S."/>
            <person name="Viragh M."/>
            <person name="Kuo A."/>
            <person name="Thoen E."/>
            <person name="Andreopoulos B."/>
            <person name="Lu D."/>
            <person name="Skrede I."/>
            <person name="Drula E."/>
            <person name="Henrissat B."/>
            <person name="Morin E."/>
            <person name="Kohler A."/>
            <person name="Barry K."/>
            <person name="LaButti K."/>
            <person name="Morin E."/>
            <person name="Salamov A."/>
            <person name="Lipzen A."/>
            <person name="Mereny Z."/>
            <person name="Hegedus B."/>
            <person name="Baldrian P."/>
            <person name="Stursova M."/>
            <person name="Weitz H."/>
            <person name="Taylor A."/>
            <person name="Grigoriev I.V."/>
            <person name="Nagy L.G."/>
            <person name="Martin F."/>
            <person name="Kauserud H."/>
        </authorList>
    </citation>
    <scope>NUCLEOTIDE SEQUENCE</scope>
    <source>
        <strain evidence="1">CBHHK200</strain>
    </source>
</reference>
<sequence length="217" mass="24165">MWDPPKQQEFAEDLCKLFIACNVSWTSANNPELFLFFSKYVPEAKIPDRRVLSGRVLDTLVLRVEKEMKDQVAGKLGIGQCDGWKTGAKASIISIARSVSTSFVSAGINLHLVATHDVSPEKKSADNLLEIVLGDIEYCETEFGIIHVGYCTDDGGDAKAMRKRLRSPTVLGTSGKPEYEIKPRSNQARGRFRLISSSSKYYASRFHAWSRSTMGPR</sequence>
<protein>
    <submittedName>
        <fullName evidence="1">Uncharacterized protein</fullName>
    </submittedName>
</protein>
<comment type="caution">
    <text evidence="1">The sequence shown here is derived from an EMBL/GenBank/DDBJ whole genome shotgun (WGS) entry which is preliminary data.</text>
</comment>